<keyword evidence="4 6" id="KW-1133">Transmembrane helix</keyword>
<dbReference type="GO" id="GO:0016020">
    <property type="term" value="C:membrane"/>
    <property type="evidence" value="ECO:0007669"/>
    <property type="project" value="UniProtKB-SubCell"/>
</dbReference>
<feature type="transmembrane region" description="Helical" evidence="6">
    <location>
        <begin position="220"/>
        <end position="243"/>
    </location>
</feature>
<dbReference type="InterPro" id="IPR036259">
    <property type="entry name" value="MFS_trans_sf"/>
</dbReference>
<reference evidence="8 9" key="1">
    <citation type="submission" date="2021-06" db="EMBL/GenBank/DDBJ databases">
        <title>Caerostris darwini draft genome.</title>
        <authorList>
            <person name="Kono N."/>
            <person name="Arakawa K."/>
        </authorList>
    </citation>
    <scope>NUCLEOTIDE SEQUENCE [LARGE SCALE GENOMIC DNA]</scope>
</reference>
<dbReference type="Pfam" id="PF23894">
    <property type="entry name" value="LD_SV2"/>
    <property type="match status" value="1"/>
</dbReference>
<keyword evidence="5 6" id="KW-0472">Membrane</keyword>
<accession>A0AAV4TYY5</accession>
<feature type="domain" description="SV2A/B/C luminal" evidence="7">
    <location>
        <begin position="23"/>
        <end position="111"/>
    </location>
</feature>
<evidence type="ECO:0000313" key="9">
    <source>
        <dbReference type="Proteomes" id="UP001054837"/>
    </source>
</evidence>
<organism evidence="8 9">
    <name type="scientific">Caerostris darwini</name>
    <dbReference type="NCBI Taxonomy" id="1538125"/>
    <lineage>
        <taxon>Eukaryota</taxon>
        <taxon>Metazoa</taxon>
        <taxon>Ecdysozoa</taxon>
        <taxon>Arthropoda</taxon>
        <taxon>Chelicerata</taxon>
        <taxon>Arachnida</taxon>
        <taxon>Araneae</taxon>
        <taxon>Araneomorphae</taxon>
        <taxon>Entelegynae</taxon>
        <taxon>Araneoidea</taxon>
        <taxon>Araneidae</taxon>
        <taxon>Caerostris</taxon>
    </lineage>
</organism>
<evidence type="ECO:0000313" key="8">
    <source>
        <dbReference type="EMBL" id="GIY50262.1"/>
    </source>
</evidence>
<dbReference type="Gene3D" id="1.20.1250.20">
    <property type="entry name" value="MFS general substrate transporter like domains"/>
    <property type="match status" value="1"/>
</dbReference>
<dbReference type="Gene3D" id="2.160.20.80">
    <property type="entry name" value="E3 ubiquitin-protein ligase SopA"/>
    <property type="match status" value="1"/>
</dbReference>
<evidence type="ECO:0000256" key="1">
    <source>
        <dbReference type="ARBA" id="ARBA00004141"/>
    </source>
</evidence>
<dbReference type="SUPFAM" id="SSF141571">
    <property type="entry name" value="Pentapeptide repeat-like"/>
    <property type="match status" value="1"/>
</dbReference>
<dbReference type="InterPro" id="IPR055415">
    <property type="entry name" value="LD_SV2"/>
</dbReference>
<evidence type="ECO:0000256" key="5">
    <source>
        <dbReference type="ARBA" id="ARBA00023136"/>
    </source>
</evidence>
<evidence type="ECO:0000256" key="6">
    <source>
        <dbReference type="SAM" id="Phobius"/>
    </source>
</evidence>
<dbReference type="EMBL" id="BPLQ01010363">
    <property type="protein sequence ID" value="GIY50262.1"/>
    <property type="molecule type" value="Genomic_DNA"/>
</dbReference>
<dbReference type="AlphaFoldDB" id="A0AAV4TYY5"/>
<name>A0AAV4TYY5_9ARAC</name>
<comment type="caution">
    <text evidence="8">The sequence shown here is derived from an EMBL/GenBank/DDBJ whole genome shotgun (WGS) entry which is preliminary data.</text>
</comment>
<dbReference type="InterPro" id="IPR011701">
    <property type="entry name" value="MFS"/>
</dbReference>
<comment type="subcellular location">
    <subcellularLocation>
        <location evidence="1">Membrane</location>
        <topology evidence="1">Multi-pass membrane protein</topology>
    </subcellularLocation>
</comment>
<dbReference type="PANTHER" id="PTHR23511:SF42">
    <property type="entry name" value="SYNAPTIC VESICLE GLYCOPROTEIN 2C-LIKE"/>
    <property type="match status" value="1"/>
</dbReference>
<feature type="transmembrane region" description="Helical" evidence="6">
    <location>
        <begin position="186"/>
        <end position="208"/>
    </location>
</feature>
<keyword evidence="3 6" id="KW-0812">Transmembrane</keyword>
<dbReference type="PANTHER" id="PTHR23511">
    <property type="entry name" value="SYNAPTIC VESICLE GLYCOPROTEIN 2"/>
    <property type="match status" value="1"/>
</dbReference>
<evidence type="ECO:0000259" key="7">
    <source>
        <dbReference type="Pfam" id="PF23894"/>
    </source>
</evidence>
<feature type="transmembrane region" description="Helical" evidence="6">
    <location>
        <begin position="249"/>
        <end position="268"/>
    </location>
</feature>
<dbReference type="Pfam" id="PF07690">
    <property type="entry name" value="MFS_1"/>
    <property type="match status" value="1"/>
</dbReference>
<dbReference type="SUPFAM" id="SSF103473">
    <property type="entry name" value="MFS general substrate transporter"/>
    <property type="match status" value="1"/>
</dbReference>
<dbReference type="GO" id="GO:0022857">
    <property type="term" value="F:transmembrane transporter activity"/>
    <property type="evidence" value="ECO:0007669"/>
    <property type="project" value="InterPro"/>
</dbReference>
<evidence type="ECO:0000256" key="3">
    <source>
        <dbReference type="ARBA" id="ARBA00022692"/>
    </source>
</evidence>
<dbReference type="Proteomes" id="UP001054837">
    <property type="component" value="Unassembled WGS sequence"/>
</dbReference>
<keyword evidence="2" id="KW-0813">Transport</keyword>
<evidence type="ECO:0000256" key="4">
    <source>
        <dbReference type="ARBA" id="ARBA00022989"/>
    </source>
</evidence>
<keyword evidence="9" id="KW-1185">Reference proteome</keyword>
<protein>
    <submittedName>
        <fullName evidence="8">Synaptic vesicle glycoprotein 2C</fullName>
    </submittedName>
</protein>
<gene>
    <name evidence="8" type="primary">Sv2c</name>
    <name evidence="8" type="ORF">CDAR_319281</name>
</gene>
<proteinExistence type="predicted"/>
<sequence length="276" mass="30962">MSIWFPEYLRHLEAGELEVEVVANQTLEQMKFTDLIQDKRYEKVHFVGDLFEDVTFSRCTFEGCVFDECEFRRVRSSGTFFVKSTFRRVDFERTDLYSFRFVDCVFVNSSFRQTVEDECGLDLDLTTDLSDVFQENLIAQAALLPGNIVSSFVLDKFGRIRTMVTSLFLTSCSALFIWFLDTRTAVIAFEALFNFIAVSGWNAVDVVTTESYPPTLRATGYGFLSAASRLAAIAGHMTFARFIGVSRALPVLTTAAALMGAALAALGLKETKDALM</sequence>
<evidence type="ECO:0000256" key="2">
    <source>
        <dbReference type="ARBA" id="ARBA00022448"/>
    </source>
</evidence>
<feature type="transmembrane region" description="Helical" evidence="6">
    <location>
        <begin position="160"/>
        <end position="180"/>
    </location>
</feature>